<comment type="caution">
    <text evidence="1">The sequence shown here is derived from an EMBL/GenBank/DDBJ whole genome shotgun (WGS) entry which is preliminary data.</text>
</comment>
<dbReference type="OrthoDB" id="6400405at2"/>
<gene>
    <name evidence="1" type="ORF">CWE13_08635</name>
</gene>
<dbReference type="EMBL" id="PIPP01000003">
    <property type="protein sequence ID" value="RUO36903.1"/>
    <property type="molecule type" value="Genomic_DNA"/>
</dbReference>
<dbReference type="RefSeq" id="WP_126807753.1">
    <property type="nucleotide sequence ID" value="NZ_PIPP01000003.1"/>
</dbReference>
<accession>A0A432WT07</accession>
<evidence type="ECO:0000313" key="1">
    <source>
        <dbReference type="EMBL" id="RUO36903.1"/>
    </source>
</evidence>
<keyword evidence="2" id="KW-1185">Reference proteome</keyword>
<dbReference type="AlphaFoldDB" id="A0A432WT07"/>
<reference evidence="2" key="1">
    <citation type="journal article" date="2018" name="Front. Microbiol.">
        <title>Genome-Based Analysis Reveals the Taxonomy and Diversity of the Family Idiomarinaceae.</title>
        <authorList>
            <person name="Liu Y."/>
            <person name="Lai Q."/>
            <person name="Shao Z."/>
        </authorList>
    </citation>
    <scope>NUCLEOTIDE SEQUENCE [LARGE SCALE GENOMIC DNA]</scope>
    <source>
        <strain evidence="2">AIS</strain>
    </source>
</reference>
<protein>
    <submittedName>
        <fullName evidence="1">Uncharacterized protein</fullName>
    </submittedName>
</protein>
<dbReference type="Proteomes" id="UP000286934">
    <property type="component" value="Unassembled WGS sequence"/>
</dbReference>
<proteinExistence type="predicted"/>
<evidence type="ECO:0000313" key="2">
    <source>
        <dbReference type="Proteomes" id="UP000286934"/>
    </source>
</evidence>
<organism evidence="1 2">
    <name type="scientific">Aliidiomarina shirensis</name>
    <dbReference type="NCBI Taxonomy" id="1048642"/>
    <lineage>
        <taxon>Bacteria</taxon>
        <taxon>Pseudomonadati</taxon>
        <taxon>Pseudomonadota</taxon>
        <taxon>Gammaproteobacteria</taxon>
        <taxon>Alteromonadales</taxon>
        <taxon>Idiomarinaceae</taxon>
        <taxon>Aliidiomarina</taxon>
    </lineage>
</organism>
<sequence length="204" mass="23599">MNITPQNLFRTLVVGVLGVHLFGCEASDLAYFNLGAQCYANYPNDSWAQQQCVDIGSAEIQYYENEQYCDDAVYEIGRQRELYDSSTRELDEWLKITHTQVVDFPYALDECLSAFTFEQCSRAFNEPVLSNISEALFTLNELSMYEGNIKHNRQQVISQCSAFYTFGNAQYNSSDYYTSNRNVLSGWQQYVQNTSAELRRVYRK</sequence>
<name>A0A432WT07_9GAMM</name>